<feature type="domain" description="DUF7168" evidence="1">
    <location>
        <begin position="74"/>
        <end position="166"/>
    </location>
</feature>
<organism evidence="2 3">
    <name type="scientific">Flavobacterium jumunjinense</name>
    <dbReference type="NCBI Taxonomy" id="998845"/>
    <lineage>
        <taxon>Bacteria</taxon>
        <taxon>Pseudomonadati</taxon>
        <taxon>Bacteroidota</taxon>
        <taxon>Flavobacteriia</taxon>
        <taxon>Flavobacteriales</taxon>
        <taxon>Flavobacteriaceae</taxon>
        <taxon>Flavobacterium</taxon>
    </lineage>
</organism>
<sequence length="236" mass="27657">MDKIKAKIKALLSKTIENGATKQEMEASLKKANELMIQFFISEHDLKEIDVIEKCTMVEVPLIKSGYDMTIFYNSLSKLFDCEYFYNSKRIAFFGHKQDTQMCEYFYNLICRTCLKESEKYRNSIEYQEMKSFYHGRTLISSFIKGFLIEIALKIEAMYSERERNIPQSYGLMIVEKKSKVKKEFEKLDFKISINRSKEMAYEKVAFNSGREKGKAIEIAQGIDNSSKQNNPKLMK</sequence>
<name>A0ABV5GQ66_9FLAO</name>
<keyword evidence="3" id="KW-1185">Reference proteome</keyword>
<proteinExistence type="predicted"/>
<evidence type="ECO:0000313" key="2">
    <source>
        <dbReference type="EMBL" id="MFB9097481.1"/>
    </source>
</evidence>
<accession>A0ABV5GQ66</accession>
<dbReference type="EMBL" id="JBHMEY010000054">
    <property type="protein sequence ID" value="MFB9097481.1"/>
    <property type="molecule type" value="Genomic_DNA"/>
</dbReference>
<dbReference type="RefSeq" id="WP_236453134.1">
    <property type="nucleotide sequence ID" value="NZ_CBCSGE010000026.1"/>
</dbReference>
<evidence type="ECO:0000259" key="1">
    <source>
        <dbReference type="Pfam" id="PF23771"/>
    </source>
</evidence>
<dbReference type="InterPro" id="IPR055592">
    <property type="entry name" value="DUF7168"/>
</dbReference>
<evidence type="ECO:0000313" key="3">
    <source>
        <dbReference type="Proteomes" id="UP001589607"/>
    </source>
</evidence>
<comment type="caution">
    <text evidence="2">The sequence shown here is derived from an EMBL/GenBank/DDBJ whole genome shotgun (WGS) entry which is preliminary data.</text>
</comment>
<dbReference type="Proteomes" id="UP001589607">
    <property type="component" value="Unassembled WGS sequence"/>
</dbReference>
<reference evidence="2 3" key="1">
    <citation type="submission" date="2024-09" db="EMBL/GenBank/DDBJ databases">
        <authorList>
            <person name="Sun Q."/>
            <person name="Mori K."/>
        </authorList>
    </citation>
    <scope>NUCLEOTIDE SEQUENCE [LARGE SCALE GENOMIC DNA]</scope>
    <source>
        <strain evidence="2 3">CECT 7955</strain>
    </source>
</reference>
<gene>
    <name evidence="2" type="ORF">ACFFVF_13215</name>
</gene>
<protein>
    <submittedName>
        <fullName evidence="2">DUF2786 domain-containing protein</fullName>
    </submittedName>
</protein>
<dbReference type="Pfam" id="PF23771">
    <property type="entry name" value="DUF7168"/>
    <property type="match status" value="1"/>
</dbReference>